<sequence length="140" mass="14486">MSQFVNACEVMVTEAIDGLIRSSGGRLSRLDGFPHTKVVLRSDWRGSKVALVSGGGSGHEPSHAGFVGKGMLTAAVCGDVFASPSVDAVLAGILAVTGDSGCLLIVKNYTGDRLNFGLAAERARAHGKKVEMVIVDDDIA</sequence>
<dbReference type="PANTHER" id="PTHR28629">
    <property type="entry name" value="TRIOKINASE/FMN CYCLASE"/>
    <property type="match status" value="1"/>
</dbReference>
<keyword evidence="2" id="KW-0418">Kinase</keyword>
<dbReference type="GO" id="GO:0005829">
    <property type="term" value="C:cytosol"/>
    <property type="evidence" value="ECO:0007669"/>
    <property type="project" value="TreeGrafter"/>
</dbReference>
<dbReference type="Pfam" id="PF02733">
    <property type="entry name" value="Dak1"/>
    <property type="match status" value="1"/>
</dbReference>
<dbReference type="PANTHER" id="PTHR28629:SF4">
    <property type="entry name" value="TRIOKINASE_FMN CYCLASE"/>
    <property type="match status" value="1"/>
</dbReference>
<keyword evidence="2" id="KW-0808">Transferase</keyword>
<dbReference type="InterPro" id="IPR004006">
    <property type="entry name" value="DhaK_dom"/>
</dbReference>
<dbReference type="FunFam" id="3.40.50.10440:FF:000001">
    <property type="entry name" value="Dihydroxyacetone kinase, DhaK subunit"/>
    <property type="match status" value="1"/>
</dbReference>
<dbReference type="GO" id="GO:0019563">
    <property type="term" value="P:glycerol catabolic process"/>
    <property type="evidence" value="ECO:0007669"/>
    <property type="project" value="TreeGrafter"/>
</dbReference>
<dbReference type="InterPro" id="IPR050861">
    <property type="entry name" value="Dihydroxyacetone_Kinase"/>
</dbReference>
<gene>
    <name evidence="2" type="ORF">GUK36_37725</name>
</gene>
<dbReference type="PROSITE" id="PS51481">
    <property type="entry name" value="DHAK"/>
    <property type="match status" value="1"/>
</dbReference>
<dbReference type="Gene3D" id="3.40.50.10440">
    <property type="entry name" value="Dihydroxyacetone kinase, domain 1"/>
    <property type="match status" value="1"/>
</dbReference>
<evidence type="ECO:0000313" key="2">
    <source>
        <dbReference type="EMBL" id="NEK54986.1"/>
    </source>
</evidence>
<dbReference type="EMBL" id="WXXP01000136">
    <property type="protein sequence ID" value="NEK54986.1"/>
    <property type="molecule type" value="Genomic_DNA"/>
</dbReference>
<proteinExistence type="predicted"/>
<feature type="non-terminal residue" evidence="2">
    <location>
        <position position="140"/>
    </location>
</feature>
<organism evidence="2 3">
    <name type="scientific">Rhizobium leguminosarum</name>
    <dbReference type="NCBI Taxonomy" id="384"/>
    <lineage>
        <taxon>Bacteria</taxon>
        <taxon>Pseudomonadati</taxon>
        <taxon>Pseudomonadota</taxon>
        <taxon>Alphaproteobacteria</taxon>
        <taxon>Hyphomicrobiales</taxon>
        <taxon>Rhizobiaceae</taxon>
        <taxon>Rhizobium/Agrobacterium group</taxon>
        <taxon>Rhizobium</taxon>
    </lineage>
</organism>
<dbReference type="AlphaFoldDB" id="A0A6P0DUG2"/>
<dbReference type="SUPFAM" id="SSF82549">
    <property type="entry name" value="DAK1/DegV-like"/>
    <property type="match status" value="1"/>
</dbReference>
<dbReference type="RefSeq" id="WP_164000752.1">
    <property type="nucleotide sequence ID" value="NZ_WXXP01000136.1"/>
</dbReference>
<protein>
    <submittedName>
        <fullName evidence="2">Dihydroxyacetone kinase</fullName>
    </submittedName>
</protein>
<comment type="caution">
    <text evidence="2">The sequence shown here is derived from an EMBL/GenBank/DDBJ whole genome shotgun (WGS) entry which is preliminary data.</text>
</comment>
<evidence type="ECO:0000313" key="3">
    <source>
        <dbReference type="Proteomes" id="UP000471409"/>
    </source>
</evidence>
<name>A0A6P0DUG2_RHILE</name>
<evidence type="ECO:0000259" key="1">
    <source>
        <dbReference type="PROSITE" id="PS51481"/>
    </source>
</evidence>
<feature type="domain" description="DhaK" evidence="1">
    <location>
        <begin position="7"/>
        <end position="140"/>
    </location>
</feature>
<accession>A0A6P0DUG2</accession>
<dbReference type="GO" id="GO:0004371">
    <property type="term" value="F:glycerone kinase activity"/>
    <property type="evidence" value="ECO:0007669"/>
    <property type="project" value="InterPro"/>
</dbReference>
<dbReference type="Proteomes" id="UP000471409">
    <property type="component" value="Unassembled WGS sequence"/>
</dbReference>
<reference evidence="2 3" key="1">
    <citation type="submission" date="2020-01" db="EMBL/GenBank/DDBJ databases">
        <title>Rhizobium genotypes associated with high levels of biological nitrogen fixation by grain legumes in a temperate-maritime cropping system.</title>
        <authorList>
            <person name="Maluk M."/>
            <person name="Francesc Ferrando Molina F."/>
            <person name="Lopez Del Egido L."/>
            <person name="Lafos M."/>
            <person name="Langarica-Fuentes A."/>
            <person name="Gebre Yohannes G."/>
            <person name="Young M.W."/>
            <person name="Martin P."/>
            <person name="Gantlett R."/>
            <person name="Kenicer G."/>
            <person name="Hawes C."/>
            <person name="Begg G.S."/>
            <person name="Quilliam R.S."/>
            <person name="Squire G.R."/>
            <person name="Poole P.S."/>
            <person name="Young P.W."/>
            <person name="Iannetta P.M."/>
            <person name="James E.K."/>
        </authorList>
    </citation>
    <scope>NUCLEOTIDE SEQUENCE [LARGE SCALE GENOMIC DNA]</scope>
    <source>
        <strain evidence="2 3">JHI944</strain>
    </source>
</reference>